<comment type="caution">
    <text evidence="2">The sequence shown here is derived from an EMBL/GenBank/DDBJ whole genome shotgun (WGS) entry which is preliminary data.</text>
</comment>
<reference evidence="2" key="1">
    <citation type="submission" date="2021-02" db="EMBL/GenBank/DDBJ databases">
        <title>Genome sequence Cadophora malorum strain M34.</title>
        <authorList>
            <person name="Stefanovic E."/>
            <person name="Vu D."/>
            <person name="Scully C."/>
            <person name="Dijksterhuis J."/>
            <person name="Roader J."/>
            <person name="Houbraken J."/>
        </authorList>
    </citation>
    <scope>NUCLEOTIDE SEQUENCE</scope>
    <source>
        <strain evidence="2">M34</strain>
    </source>
</reference>
<evidence type="ECO:0000313" key="2">
    <source>
        <dbReference type="EMBL" id="KAG4424030.1"/>
    </source>
</evidence>
<gene>
    <name evidence="2" type="ORF">IFR04_002872</name>
</gene>
<dbReference type="Proteomes" id="UP000664132">
    <property type="component" value="Unassembled WGS sequence"/>
</dbReference>
<feature type="region of interest" description="Disordered" evidence="1">
    <location>
        <begin position="36"/>
        <end position="119"/>
    </location>
</feature>
<accession>A0A8H7WFT9</accession>
<dbReference type="OrthoDB" id="3564204at2759"/>
<name>A0A8H7WFT9_9HELO</name>
<feature type="compositionally biased region" description="Polar residues" evidence="1">
    <location>
        <begin position="63"/>
        <end position="72"/>
    </location>
</feature>
<keyword evidence="3" id="KW-1185">Reference proteome</keyword>
<evidence type="ECO:0000313" key="3">
    <source>
        <dbReference type="Proteomes" id="UP000664132"/>
    </source>
</evidence>
<dbReference type="EMBL" id="JAFJYH010000026">
    <property type="protein sequence ID" value="KAG4424030.1"/>
    <property type="molecule type" value="Genomic_DNA"/>
</dbReference>
<protein>
    <submittedName>
        <fullName evidence="2">Uncharacterized protein</fullName>
    </submittedName>
</protein>
<sequence>MPPSDLKPKLKPILRHRPRPKCVRFLAKTINLETGSVAPVVTKTAKPSHQATKKTSDTRYSTERNVVITTGTSRESSRSRSRSPYKRASSPYPGKISSASTQTLQEHLKKPGPRPASSRIASYINAKEVRVTAPGNDSNQQNIIESHSQAEIKIETRDTYTDTRAASFAIQHPRYTLHKRTFSSIWTGPQRLRHFRILFEGKEGLCHDPDLAQEHILPSQEVMKW</sequence>
<dbReference type="AlphaFoldDB" id="A0A8H7WFT9"/>
<organism evidence="2 3">
    <name type="scientific">Cadophora malorum</name>
    <dbReference type="NCBI Taxonomy" id="108018"/>
    <lineage>
        <taxon>Eukaryota</taxon>
        <taxon>Fungi</taxon>
        <taxon>Dikarya</taxon>
        <taxon>Ascomycota</taxon>
        <taxon>Pezizomycotina</taxon>
        <taxon>Leotiomycetes</taxon>
        <taxon>Helotiales</taxon>
        <taxon>Ploettnerulaceae</taxon>
        <taxon>Cadophora</taxon>
    </lineage>
</organism>
<evidence type="ECO:0000256" key="1">
    <source>
        <dbReference type="SAM" id="MobiDB-lite"/>
    </source>
</evidence>
<proteinExistence type="predicted"/>